<accession>A0AAD1D9S0</accession>
<dbReference type="AlphaFoldDB" id="A0AAD1D9S0"/>
<dbReference type="EMBL" id="AP018711">
    <property type="protein sequence ID" value="BBE36140.1"/>
    <property type="molecule type" value="Genomic_DNA"/>
</dbReference>
<reference evidence="1 3" key="1">
    <citation type="submission" date="2018-06" db="EMBL/GenBank/DDBJ databases">
        <title>Complete Genome Sequence of the Microcystin-Degrading Bacterium Sphingosinicella microcystinivorans Strain B-9.</title>
        <authorList>
            <person name="Jin H."/>
            <person name="Nishizawa T."/>
            <person name="Guo Y."/>
            <person name="Nishizawa A."/>
            <person name="Park H."/>
            <person name="Kato H."/>
            <person name="Tsuji K."/>
            <person name="Harada K."/>
        </authorList>
    </citation>
    <scope>NUCLEOTIDE SEQUENCE [LARGE SCALE GENOMIC DNA]</scope>
    <source>
        <strain evidence="1 3">B9</strain>
    </source>
</reference>
<keyword evidence="4" id="KW-1185">Reference proteome</keyword>
<evidence type="ECO:0000313" key="4">
    <source>
        <dbReference type="Proteomes" id="UP000276029"/>
    </source>
</evidence>
<dbReference type="EMBL" id="RBWX01000009">
    <property type="protein sequence ID" value="RKS88328.1"/>
    <property type="molecule type" value="Genomic_DNA"/>
</dbReference>
<reference evidence="2 4" key="2">
    <citation type="submission" date="2018-10" db="EMBL/GenBank/DDBJ databases">
        <title>Genomic Encyclopedia of Type Strains, Phase IV (KMG-IV): sequencing the most valuable type-strain genomes for metagenomic binning, comparative biology and taxonomic classification.</title>
        <authorList>
            <person name="Goeker M."/>
        </authorList>
    </citation>
    <scope>NUCLEOTIDE SEQUENCE [LARGE SCALE GENOMIC DNA]</scope>
    <source>
        <strain evidence="2 4">DSM 19791</strain>
    </source>
</reference>
<evidence type="ECO:0000313" key="1">
    <source>
        <dbReference type="EMBL" id="BBE36140.1"/>
    </source>
</evidence>
<evidence type="ECO:0000313" key="2">
    <source>
        <dbReference type="EMBL" id="RKS88328.1"/>
    </source>
</evidence>
<dbReference type="KEGG" id="smic:SmB9_37980"/>
<protein>
    <submittedName>
        <fullName evidence="1">Uncharacterized protein</fullName>
    </submittedName>
</protein>
<organism evidence="1 3">
    <name type="scientific">Sphingosinicella microcystinivorans</name>
    <dbReference type="NCBI Taxonomy" id="335406"/>
    <lineage>
        <taxon>Bacteria</taxon>
        <taxon>Pseudomonadati</taxon>
        <taxon>Pseudomonadota</taxon>
        <taxon>Alphaproteobacteria</taxon>
        <taxon>Sphingomonadales</taxon>
        <taxon>Sphingosinicellaceae</taxon>
        <taxon>Sphingosinicella</taxon>
    </lineage>
</organism>
<proteinExistence type="predicted"/>
<dbReference type="Proteomes" id="UP000276029">
    <property type="component" value="Unassembled WGS sequence"/>
</dbReference>
<sequence length="52" mass="5866">MTIEAHIEELRAELKWCDDPAEIALITRELRAALAEKTRLISELEAAFPASE</sequence>
<dbReference type="Proteomes" id="UP000275727">
    <property type="component" value="Chromosome"/>
</dbReference>
<evidence type="ECO:0000313" key="3">
    <source>
        <dbReference type="Proteomes" id="UP000275727"/>
    </source>
</evidence>
<name>A0AAD1D9S0_SPHMI</name>
<gene>
    <name evidence="2" type="ORF">DFR51_2978</name>
    <name evidence="1" type="ORF">SmB9_37980</name>
</gene>